<feature type="transmembrane region" description="Helical" evidence="7">
    <location>
        <begin position="58"/>
        <end position="76"/>
    </location>
</feature>
<proteinExistence type="inferred from homology"/>
<dbReference type="OrthoDB" id="9788328at2"/>
<feature type="transmembrane region" description="Helical" evidence="7">
    <location>
        <begin position="21"/>
        <end position="38"/>
    </location>
</feature>
<organism evidence="9 10">
    <name type="scientific">Vineibacter terrae</name>
    <dbReference type="NCBI Taxonomy" id="2586908"/>
    <lineage>
        <taxon>Bacteria</taxon>
        <taxon>Pseudomonadati</taxon>
        <taxon>Pseudomonadota</taxon>
        <taxon>Alphaproteobacteria</taxon>
        <taxon>Hyphomicrobiales</taxon>
        <taxon>Vineibacter</taxon>
    </lineage>
</organism>
<dbReference type="HAMAP" id="MF_01207">
    <property type="entry name" value="MsrQ"/>
    <property type="match status" value="1"/>
</dbReference>
<evidence type="ECO:0000259" key="8">
    <source>
        <dbReference type="Pfam" id="PF01794"/>
    </source>
</evidence>
<evidence type="ECO:0000256" key="4">
    <source>
        <dbReference type="ARBA" id="ARBA00022989"/>
    </source>
</evidence>
<evidence type="ECO:0000256" key="1">
    <source>
        <dbReference type="ARBA" id="ARBA00004141"/>
    </source>
</evidence>
<keyword evidence="7" id="KW-0349">Heme</keyword>
<comment type="caution">
    <text evidence="7">Lacks conserved residue(s) required for the propagation of feature annotation.</text>
</comment>
<gene>
    <name evidence="7" type="primary">msrQ</name>
    <name evidence="9" type="ORF">FHP25_23240</name>
</gene>
<evidence type="ECO:0000256" key="3">
    <source>
        <dbReference type="ARBA" id="ARBA00022692"/>
    </source>
</evidence>
<dbReference type="GO" id="GO:0016679">
    <property type="term" value="F:oxidoreductase activity, acting on diphenols and related substances as donors"/>
    <property type="evidence" value="ECO:0007669"/>
    <property type="project" value="TreeGrafter"/>
</dbReference>
<dbReference type="InterPro" id="IPR013130">
    <property type="entry name" value="Fe3_Rdtase_TM_dom"/>
</dbReference>
<feature type="transmembrane region" description="Helical" evidence="7">
    <location>
        <begin position="255"/>
        <end position="274"/>
    </location>
</feature>
<dbReference type="AlphaFoldDB" id="A0A5C8PGF2"/>
<keyword evidence="3 7" id="KW-0812">Transmembrane</keyword>
<dbReference type="GO" id="GO:0030091">
    <property type="term" value="P:protein repair"/>
    <property type="evidence" value="ECO:0007669"/>
    <property type="project" value="UniProtKB-UniRule"/>
</dbReference>
<feature type="transmembrane region" description="Helical" evidence="7">
    <location>
        <begin position="160"/>
        <end position="178"/>
    </location>
</feature>
<evidence type="ECO:0000256" key="2">
    <source>
        <dbReference type="ARBA" id="ARBA00022448"/>
    </source>
</evidence>
<keyword evidence="4 7" id="KW-1133">Transmembrane helix</keyword>
<keyword evidence="2 7" id="KW-0813">Transport</keyword>
<comment type="cofactor">
    <cofactor evidence="7">
        <name>heme b</name>
        <dbReference type="ChEBI" id="CHEBI:60344"/>
    </cofactor>
    <text evidence="7">Binds 1 heme b (iron(II)-protoporphyrin IX) group per subunit.</text>
</comment>
<dbReference type="PANTHER" id="PTHR36964">
    <property type="entry name" value="PROTEIN-METHIONINE-SULFOXIDE REDUCTASE HEME-BINDING SUBUNIT MSRQ"/>
    <property type="match status" value="1"/>
</dbReference>
<evidence type="ECO:0000256" key="7">
    <source>
        <dbReference type="HAMAP-Rule" id="MF_01207"/>
    </source>
</evidence>
<feature type="transmembrane region" description="Helical" evidence="7">
    <location>
        <begin position="118"/>
        <end position="139"/>
    </location>
</feature>
<evidence type="ECO:0000313" key="9">
    <source>
        <dbReference type="EMBL" id="TXL72903.1"/>
    </source>
</evidence>
<comment type="function">
    <text evidence="7">Part of the MsrPQ system that repairs oxidized periplasmic proteins containing methionine sulfoxide residues (Met-O), using respiratory chain electrons. Thus protects these proteins from oxidative-stress damage caused by reactive species of oxygen and chlorine generated by the host defense mechanisms. MsrPQ is essential for the maintenance of envelope integrity under bleach stress, rescuing a wide series of structurally unrelated periplasmic proteins from methionine oxidation. MsrQ provides electrons for reduction to the reductase catalytic subunit MsrP, using the quinone pool of the respiratory chain.</text>
</comment>
<dbReference type="EMBL" id="VDUZ01000029">
    <property type="protein sequence ID" value="TXL72903.1"/>
    <property type="molecule type" value="Genomic_DNA"/>
</dbReference>
<keyword evidence="7" id="KW-0288">FMN</keyword>
<dbReference type="GO" id="GO:0020037">
    <property type="term" value="F:heme binding"/>
    <property type="evidence" value="ECO:0007669"/>
    <property type="project" value="UniProtKB-UniRule"/>
</dbReference>
<dbReference type="Pfam" id="PF01794">
    <property type="entry name" value="Ferric_reduct"/>
    <property type="match status" value="1"/>
</dbReference>
<dbReference type="GO" id="GO:0046872">
    <property type="term" value="F:metal ion binding"/>
    <property type="evidence" value="ECO:0007669"/>
    <property type="project" value="UniProtKB-KW"/>
</dbReference>
<name>A0A5C8PGF2_9HYPH</name>
<keyword evidence="7" id="KW-0285">Flavoprotein</keyword>
<dbReference type="RefSeq" id="WP_147849372.1">
    <property type="nucleotide sequence ID" value="NZ_VDUZ01000029.1"/>
</dbReference>
<keyword evidence="5 7" id="KW-0408">Iron</keyword>
<protein>
    <recommendedName>
        <fullName evidence="7">Protein-methionine-sulfoxide reductase heme-binding subunit MsrQ</fullName>
    </recommendedName>
    <alternativeName>
        <fullName evidence="7">Flavocytochrome MsrQ</fullName>
    </alternativeName>
</protein>
<dbReference type="GO" id="GO:0005886">
    <property type="term" value="C:plasma membrane"/>
    <property type="evidence" value="ECO:0007669"/>
    <property type="project" value="UniProtKB-SubCell"/>
</dbReference>
<comment type="caution">
    <text evidence="9">The sequence shown here is derived from an EMBL/GenBank/DDBJ whole genome shotgun (WGS) entry which is preliminary data.</text>
</comment>
<sequence>MTTRRRLPWQDPAGRFSPFKLAVFVLLFVPAIVIAARYESGVLGARPVNEAVHQIGNWTLKLILISLAISPGRAILKWPRLMQVRRMVGVAAFTYAAIHLTLYAADEAFDLRKVGLEIVLRIYLTIGFSALLILAALAMTSTDGMMRRLGAPRWRRLHQLAYVAALLGVVHFFMQTKANSAEPYVMAGLFAWLMGWRLLAWRGLRDARWARWWPMILAVLAAAGTAIGEAVYFWIRLGVPPSRLLAANITFTAGIRPAVVVFAICMAAAVAGVLRPPASTRVSPAAD</sequence>
<dbReference type="GO" id="GO:0010181">
    <property type="term" value="F:FMN binding"/>
    <property type="evidence" value="ECO:0007669"/>
    <property type="project" value="UniProtKB-UniRule"/>
</dbReference>
<evidence type="ECO:0000256" key="5">
    <source>
        <dbReference type="ARBA" id="ARBA00023004"/>
    </source>
</evidence>
<comment type="similarity">
    <text evidence="7">Belongs to the MsrQ family.</text>
</comment>
<keyword evidence="7" id="KW-0479">Metal-binding</keyword>
<dbReference type="Proteomes" id="UP000321638">
    <property type="component" value="Unassembled WGS sequence"/>
</dbReference>
<keyword evidence="6 7" id="KW-0472">Membrane</keyword>
<comment type="cofactor">
    <cofactor evidence="7">
        <name>FMN</name>
        <dbReference type="ChEBI" id="CHEBI:58210"/>
    </cofactor>
    <text evidence="7">Binds 1 FMN per subunit.</text>
</comment>
<dbReference type="GO" id="GO:0009055">
    <property type="term" value="F:electron transfer activity"/>
    <property type="evidence" value="ECO:0007669"/>
    <property type="project" value="UniProtKB-UniRule"/>
</dbReference>
<dbReference type="PANTHER" id="PTHR36964:SF1">
    <property type="entry name" value="PROTEIN-METHIONINE-SULFOXIDE REDUCTASE HEME-BINDING SUBUNIT MSRQ"/>
    <property type="match status" value="1"/>
</dbReference>
<keyword evidence="10" id="KW-1185">Reference proteome</keyword>
<feature type="domain" description="Ferric oxidoreductase" evidence="8">
    <location>
        <begin position="76"/>
        <end position="169"/>
    </location>
</feature>
<feature type="transmembrane region" description="Helical" evidence="7">
    <location>
        <begin position="212"/>
        <end position="235"/>
    </location>
</feature>
<feature type="transmembrane region" description="Helical" evidence="7">
    <location>
        <begin position="88"/>
        <end position="106"/>
    </location>
</feature>
<keyword evidence="7" id="KW-0249">Electron transport</keyword>
<accession>A0A5C8PGF2</accession>
<reference evidence="9 10" key="1">
    <citation type="submission" date="2019-06" db="EMBL/GenBank/DDBJ databases">
        <title>New taxonomy in bacterial strain CC-CFT640, isolated from vineyard.</title>
        <authorList>
            <person name="Lin S.-Y."/>
            <person name="Tsai C.-F."/>
            <person name="Young C.-C."/>
        </authorList>
    </citation>
    <scope>NUCLEOTIDE SEQUENCE [LARGE SCALE GENOMIC DNA]</scope>
    <source>
        <strain evidence="9 10">CC-CFT640</strain>
    </source>
</reference>
<keyword evidence="7" id="KW-1003">Cell membrane</keyword>
<comment type="subcellular location">
    <subcellularLocation>
        <location evidence="7">Cell membrane</location>
        <topology evidence="7">Multi-pass membrane protein</topology>
    </subcellularLocation>
    <subcellularLocation>
        <location evidence="1">Membrane</location>
        <topology evidence="1">Multi-pass membrane protein</topology>
    </subcellularLocation>
</comment>
<feature type="transmembrane region" description="Helical" evidence="7">
    <location>
        <begin position="184"/>
        <end position="200"/>
    </location>
</feature>
<evidence type="ECO:0000256" key="6">
    <source>
        <dbReference type="ARBA" id="ARBA00023136"/>
    </source>
</evidence>
<dbReference type="InterPro" id="IPR022837">
    <property type="entry name" value="MsrQ-like"/>
</dbReference>
<evidence type="ECO:0000313" key="10">
    <source>
        <dbReference type="Proteomes" id="UP000321638"/>
    </source>
</evidence>
<comment type="subunit">
    <text evidence="7">Heterodimer of a catalytic subunit (MsrP) and a heme-binding subunit (MsrQ).</text>
</comment>